<dbReference type="Gene3D" id="3.40.1260.10">
    <property type="entry name" value="DsrEFH-like"/>
    <property type="match status" value="1"/>
</dbReference>
<dbReference type="InterPro" id="IPR027396">
    <property type="entry name" value="DsrEFH-like"/>
</dbReference>
<dbReference type="EMBL" id="JBANFI010000004">
    <property type="protein sequence ID" value="MFK7160903.1"/>
    <property type="molecule type" value="Genomic_DNA"/>
</dbReference>
<protein>
    <submittedName>
        <fullName evidence="1">DsrH/TusB family sulfur metabolism protein</fullName>
    </submittedName>
</protein>
<dbReference type="RefSeq" id="WP_405339073.1">
    <property type="nucleotide sequence ID" value="NZ_JBANFI010000004.1"/>
</dbReference>
<gene>
    <name evidence="1" type="ORF">V6U78_07635</name>
</gene>
<comment type="caution">
    <text evidence="1">The sequence shown here is derived from an EMBL/GenBank/DDBJ whole genome shotgun (WGS) entry which is preliminary data.</text>
</comment>
<dbReference type="InterPro" id="IPR007215">
    <property type="entry name" value="Sulphur_relay_TusB/DsrH"/>
</dbReference>
<dbReference type="SUPFAM" id="SSF75169">
    <property type="entry name" value="DsrEFH-like"/>
    <property type="match status" value="1"/>
</dbReference>
<name>A0ABW8PX62_9GAMM</name>
<evidence type="ECO:0000313" key="2">
    <source>
        <dbReference type="Proteomes" id="UP001621714"/>
    </source>
</evidence>
<keyword evidence="2" id="KW-1185">Reference proteome</keyword>
<organism evidence="1 2">
    <name type="scientific">Marinospirillum alkalitolerans</name>
    <dbReference type="NCBI Taxonomy" id="3123374"/>
    <lineage>
        <taxon>Bacteria</taxon>
        <taxon>Pseudomonadati</taxon>
        <taxon>Pseudomonadota</taxon>
        <taxon>Gammaproteobacteria</taxon>
        <taxon>Oceanospirillales</taxon>
        <taxon>Oceanospirillaceae</taxon>
        <taxon>Marinospirillum</taxon>
    </lineage>
</organism>
<evidence type="ECO:0000313" key="1">
    <source>
        <dbReference type="EMBL" id="MFK7160903.1"/>
    </source>
</evidence>
<reference evidence="1 2" key="1">
    <citation type="submission" date="2024-02" db="EMBL/GenBank/DDBJ databases">
        <title>Marinospirillum sp. MEB 164 isolated from Lonar lake sediment.</title>
        <authorList>
            <person name="Joshi A."/>
            <person name="Thite S."/>
        </authorList>
    </citation>
    <scope>NUCLEOTIDE SEQUENCE [LARGE SCALE GENOMIC DNA]</scope>
    <source>
        <strain evidence="1 2">MEB164</strain>
    </source>
</reference>
<dbReference type="Proteomes" id="UP001621714">
    <property type="component" value="Unassembled WGS sequence"/>
</dbReference>
<accession>A0ABW8PX62</accession>
<sequence length="85" mass="9591">MPSLHQINHPHKLAQALPLMQAEDAIVLVEQGVNLLQQPIQLTQPLYALKKDCQARAITPHATCTLIDHAQWVALTLEYDRVCSW</sequence>
<dbReference type="Pfam" id="PF04077">
    <property type="entry name" value="DsrH"/>
    <property type="match status" value="1"/>
</dbReference>
<proteinExistence type="predicted"/>